<proteinExistence type="inferred from homology"/>
<reference evidence="3" key="1">
    <citation type="submission" date="2017-10" db="EMBL/GenBank/DDBJ databases">
        <title>Kefir isolates.</title>
        <authorList>
            <person name="Kim Y."/>
            <person name="Blasche S."/>
        </authorList>
    </citation>
    <scope>NUCLEOTIDE SEQUENCE [LARGE SCALE GENOMIC DNA]</scope>
    <source>
        <strain evidence="3">OG2-2</strain>
    </source>
</reference>
<dbReference type="InterPro" id="IPR029057">
    <property type="entry name" value="PRTase-like"/>
</dbReference>
<protein>
    <submittedName>
        <fullName evidence="3">Amidophosphoribosyltransferase</fullName>
    </submittedName>
</protein>
<dbReference type="InterPro" id="IPR000836">
    <property type="entry name" value="PRTase_dom"/>
</dbReference>
<sequence>MNKTLRMRGKKALYAAWELFFPATCVGCGVGGTALLDAAGTRRALCSRCETSLRKQTSAVHTPVLQHPVPGAVAAGIYEKTLAHVILSMKNAGRTDAVPELARALGRAVATIIDRAQVPAGTRILLIPVPSSQRSVQRRGYVPAELLVRQVEHELNRSVALHRRKVRVKTHHILSLEKENIYQRLIRPNTAGQKTLGASARAQRMEGAMRVSPRASVAGALCIVCDDVMTTGATVFEASRVLRQGGARVLGAACVAAVSMRKKVDEEALMVHPD</sequence>
<evidence type="ECO:0000313" key="4">
    <source>
        <dbReference type="Proteomes" id="UP000219947"/>
    </source>
</evidence>
<organism evidence="3 4">
    <name type="scientific">Rothia dentocariosa</name>
    <dbReference type="NCBI Taxonomy" id="2047"/>
    <lineage>
        <taxon>Bacteria</taxon>
        <taxon>Bacillati</taxon>
        <taxon>Actinomycetota</taxon>
        <taxon>Actinomycetes</taxon>
        <taxon>Micrococcales</taxon>
        <taxon>Micrococcaceae</taxon>
        <taxon>Rothia</taxon>
    </lineage>
</organism>
<dbReference type="PANTHER" id="PTHR47505:SF1">
    <property type="entry name" value="DNA UTILIZATION PROTEIN YHGH"/>
    <property type="match status" value="1"/>
</dbReference>
<dbReference type="InterPro" id="IPR051910">
    <property type="entry name" value="ComF/GntX_DNA_util-trans"/>
</dbReference>
<evidence type="ECO:0000256" key="1">
    <source>
        <dbReference type="ARBA" id="ARBA00008007"/>
    </source>
</evidence>
<dbReference type="SUPFAM" id="SSF53271">
    <property type="entry name" value="PRTase-like"/>
    <property type="match status" value="1"/>
</dbReference>
<dbReference type="Gene3D" id="3.40.50.2020">
    <property type="match status" value="1"/>
</dbReference>
<dbReference type="CDD" id="cd06223">
    <property type="entry name" value="PRTases_typeI"/>
    <property type="match status" value="1"/>
</dbReference>
<accession>A0A2A8D8G0</accession>
<name>A0A2A8D8G0_9MICC</name>
<evidence type="ECO:0000259" key="2">
    <source>
        <dbReference type="Pfam" id="PF00156"/>
    </source>
</evidence>
<evidence type="ECO:0000313" key="3">
    <source>
        <dbReference type="EMBL" id="PEN17067.1"/>
    </source>
</evidence>
<feature type="domain" description="Phosphoribosyltransferase" evidence="2">
    <location>
        <begin position="136"/>
        <end position="266"/>
    </location>
</feature>
<dbReference type="PANTHER" id="PTHR47505">
    <property type="entry name" value="DNA UTILIZATION PROTEIN YHGH"/>
    <property type="match status" value="1"/>
</dbReference>
<comment type="similarity">
    <text evidence="1">Belongs to the ComF/GntX family.</text>
</comment>
<keyword evidence="3" id="KW-0328">Glycosyltransferase</keyword>
<dbReference type="EMBL" id="PDEV01000001">
    <property type="protein sequence ID" value="PEN17067.1"/>
    <property type="molecule type" value="Genomic_DNA"/>
</dbReference>
<dbReference type="GO" id="GO:0016757">
    <property type="term" value="F:glycosyltransferase activity"/>
    <property type="evidence" value="ECO:0007669"/>
    <property type="project" value="UniProtKB-KW"/>
</dbReference>
<dbReference type="Proteomes" id="UP000219947">
    <property type="component" value="Unassembled WGS sequence"/>
</dbReference>
<keyword evidence="3" id="KW-0808">Transferase</keyword>
<keyword evidence="4" id="KW-1185">Reference proteome</keyword>
<dbReference type="AlphaFoldDB" id="A0A2A8D8G0"/>
<dbReference type="Pfam" id="PF00156">
    <property type="entry name" value="Pribosyltran"/>
    <property type="match status" value="1"/>
</dbReference>
<comment type="caution">
    <text evidence="3">The sequence shown here is derived from an EMBL/GenBank/DDBJ whole genome shotgun (WGS) entry which is preliminary data.</text>
</comment>
<gene>
    <name evidence="3" type="ORF">CRM92_03330</name>
</gene>